<keyword evidence="4" id="KW-0812">Transmembrane</keyword>
<dbReference type="GO" id="GO:0005737">
    <property type="term" value="C:cytoplasm"/>
    <property type="evidence" value="ECO:0007669"/>
    <property type="project" value="UniProtKB-SubCell"/>
</dbReference>
<feature type="transmembrane region" description="Helical" evidence="4">
    <location>
        <begin position="531"/>
        <end position="551"/>
    </location>
</feature>
<feature type="transmembrane region" description="Helical" evidence="4">
    <location>
        <begin position="220"/>
        <end position="241"/>
    </location>
</feature>
<dbReference type="GO" id="GO:0051082">
    <property type="term" value="F:unfolded protein binding"/>
    <property type="evidence" value="ECO:0007669"/>
    <property type="project" value="TreeGrafter"/>
</dbReference>
<reference evidence="6 7" key="2">
    <citation type="submission" date="2017-02" db="EMBL/GenBank/DDBJ databases">
        <title>A genome survey and senescence transcriptome analysis in Lentinula edodes.</title>
        <authorList>
            <person name="Sakamoto Y."/>
            <person name="Nakade K."/>
            <person name="Sato S."/>
            <person name="Yoshida Y."/>
            <person name="Miyazaki K."/>
            <person name="Natsume S."/>
            <person name="Konno N."/>
        </authorList>
    </citation>
    <scope>NUCLEOTIDE SEQUENCE [LARGE SCALE GENOMIC DNA]</scope>
    <source>
        <strain evidence="6 7">NBRC 111202</strain>
    </source>
</reference>
<dbReference type="EMBL" id="BDGU01000150">
    <property type="protein sequence ID" value="GAW03584.1"/>
    <property type="molecule type" value="Genomic_DNA"/>
</dbReference>
<dbReference type="InterPro" id="IPR008978">
    <property type="entry name" value="HSP20-like_chaperone"/>
</dbReference>
<dbReference type="InterPro" id="IPR037898">
    <property type="entry name" value="NudC_fam"/>
</dbReference>
<feature type="compositionally biased region" description="Basic and acidic residues" evidence="3">
    <location>
        <begin position="1"/>
        <end position="11"/>
    </location>
</feature>
<dbReference type="Proteomes" id="UP000188533">
    <property type="component" value="Unassembled WGS sequence"/>
</dbReference>
<accession>A0A1Q3E935</accession>
<proteinExistence type="predicted"/>
<feature type="transmembrane region" description="Helical" evidence="4">
    <location>
        <begin position="414"/>
        <end position="437"/>
    </location>
</feature>
<evidence type="ECO:0000313" key="7">
    <source>
        <dbReference type="Proteomes" id="UP000188533"/>
    </source>
</evidence>
<dbReference type="STRING" id="5353.A0A1Q3E935"/>
<evidence type="ECO:0000256" key="1">
    <source>
        <dbReference type="ARBA" id="ARBA00004496"/>
    </source>
</evidence>
<feature type="transmembrane region" description="Helical" evidence="4">
    <location>
        <begin position="342"/>
        <end position="365"/>
    </location>
</feature>
<dbReference type="Gene3D" id="2.60.40.790">
    <property type="match status" value="1"/>
</dbReference>
<feature type="transmembrane region" description="Helical" evidence="4">
    <location>
        <begin position="589"/>
        <end position="610"/>
    </location>
</feature>
<keyword evidence="4" id="KW-0472">Membrane</keyword>
<dbReference type="PROSITE" id="PS51203">
    <property type="entry name" value="CS"/>
    <property type="match status" value="1"/>
</dbReference>
<evidence type="ECO:0000256" key="2">
    <source>
        <dbReference type="ARBA" id="ARBA00022490"/>
    </source>
</evidence>
<feature type="transmembrane region" description="Helical" evidence="4">
    <location>
        <begin position="296"/>
        <end position="314"/>
    </location>
</feature>
<comment type="caution">
    <text evidence="6">The sequence shown here is derived from an EMBL/GenBank/DDBJ whole genome shotgun (WGS) entry which is preliminary data.</text>
</comment>
<name>A0A1Q3E935_LENED</name>
<dbReference type="PANTHER" id="PTHR12356">
    <property type="entry name" value="NUCLEAR MOVEMENT PROTEIN NUDC"/>
    <property type="match status" value="1"/>
</dbReference>
<feature type="region of interest" description="Disordered" evidence="3">
    <location>
        <begin position="1"/>
        <end position="61"/>
    </location>
</feature>
<dbReference type="InterPro" id="IPR007052">
    <property type="entry name" value="CS_dom"/>
</dbReference>
<evidence type="ECO:0000313" key="6">
    <source>
        <dbReference type="EMBL" id="GAW03584.1"/>
    </source>
</evidence>
<feature type="compositionally biased region" description="Polar residues" evidence="3">
    <location>
        <begin position="16"/>
        <end position="25"/>
    </location>
</feature>
<sequence length="1342" mass="152402">MRKGNMAHEQDASLPSVLSSDQGASAPSPLPLATVPAPSPARFIRHPPRSGTSKPVLSDPYASATTNFTTITKNNHYELTTLDITDSIPRSDTLVSNGSEDAGDGAENSESQSLLLLEKHSLSHSISPKPSISSTSTLVGSSSHNPVPATQVFARNALPLHLPKLDAYLASLPKPPFSGEKTSSKLLMFPPMDKLANSNQSLEDMEMNSKIPPFWRNRKTLLGAAVSLFMGLTGSSAIATYYSLQGVVNTVQVFALILSTFVPVTGEDLANEWRTLFLGTIPNVLALNFASTLTQSLIFLVIFMIIASGLLYYFQQRARHCDRYNRLEGLQKRSKGKHWRTVVVTFLLTVIYLPMSIMAIHVLVWSDDLWVVPNPYVNATSFPPVVAPLGPTSEYRDPLDFCWTTTMKKDEINYAPVLIILSAIVVGMLSITFPIMLRRVIKHSVPRVDRFTELGRPRTKADMDVEYHRVLSRDQNPFVFLYSGFRRGWGTYESTYLFAKLSTLVIVAVIDPDNCLFRSASRTVTPIVRQVLLLVCTFGFFLAQCFLGPFLDPTNNAGEWVSRMNYLSTSLVALLVALDVPGTDILNSYVLYVIYIVTYGLTFYFTIINLSPIRRFVKRITRRIDFSIDVFSPRLAISYLSPHVKRRIWQESITTLILTSPECKIPSKQTMTFAQALDFEFPPYLLGFAGSPGERHVENLKILREIGSLEYRKAATLISGPDFARYRRVEAEIQNHFIGPDSYWKDPDDTVVPGCSGSFGNAWFIPFPPTVVMRYDNGKLVVLRNLRKLEEYVAQNSSRQIQRKREVRMALRALEGQTVRWPYNHISSIGAQYLCCCFRQRYNADMSVHYDTCVLRIKRNGYLTWDKTQLGSGFQVQLNYDRKVVLDGDLIGLTEDFELTPPLAHFLALNEDVIFSRLGKLEALISSYRRHHQVECRRKTQVLSYQFLPNVYDHPRSTTRLARSAFEFERDLRVRQLLVGSDEIFETAYARLSAVSTTETATWWYIFWDDLWRRNHDTISNLQLHEVDFNPYYPTSIAYTPLSRPILESFLIQRGLLSTPSKRGDFFYCGFLNKLYLRLNETAFRGSSKVILFHLGDDKSELDMDGVDLEIQLEGLSSMLGTGGGTDHDDSSIIVRPEYKWEGVLTDTLQHHRWRRKNFFSKLGAWFGITPLWRAGAISPGVAIDVRLQNGRYILLDDLNKLPYLTNGHNCLEKLMFTFPYLKGAKDKILEGELCKEIKVEDSTWTLEDDTVLVHIEKLNREQWWENVLTHHPKIDTTKIEPTDSKLSDLDGETRGMVEKMMFDNQQKQMGKPTSDELKKMETLKKFQAAHPELDFSNAKIS</sequence>
<evidence type="ECO:0000256" key="4">
    <source>
        <dbReference type="SAM" id="Phobius"/>
    </source>
</evidence>
<feature type="region of interest" description="Disordered" evidence="3">
    <location>
        <begin position="92"/>
        <end position="111"/>
    </location>
</feature>
<dbReference type="CDD" id="cd06467">
    <property type="entry name" value="p23_NUDC_like"/>
    <property type="match status" value="1"/>
</dbReference>
<feature type="domain" description="CS" evidence="5">
    <location>
        <begin position="1177"/>
        <end position="1269"/>
    </location>
</feature>
<gene>
    <name evidence="6" type="ORF">LENED_005319</name>
</gene>
<feature type="transmembrane region" description="Helical" evidence="4">
    <location>
        <begin position="563"/>
        <end position="582"/>
    </location>
</feature>
<dbReference type="PANTHER" id="PTHR12356:SF3">
    <property type="entry name" value="NUCLEAR MIGRATION PROTEIN NUDC"/>
    <property type="match status" value="1"/>
</dbReference>
<dbReference type="GO" id="GO:0006457">
    <property type="term" value="P:protein folding"/>
    <property type="evidence" value="ECO:0007669"/>
    <property type="project" value="TreeGrafter"/>
</dbReference>
<evidence type="ECO:0000256" key="3">
    <source>
        <dbReference type="SAM" id="MobiDB-lite"/>
    </source>
</evidence>
<reference evidence="6 7" key="1">
    <citation type="submission" date="2016-08" db="EMBL/GenBank/DDBJ databases">
        <authorList>
            <consortium name="Lentinula edodes genome sequencing consortium"/>
            <person name="Sakamoto Y."/>
            <person name="Nakade K."/>
            <person name="Sato S."/>
            <person name="Yoshida Y."/>
            <person name="Miyazaki K."/>
            <person name="Natsume S."/>
            <person name="Konno N."/>
        </authorList>
    </citation>
    <scope>NUCLEOTIDE SEQUENCE [LARGE SCALE GENOMIC DNA]</scope>
    <source>
        <strain evidence="6 7">NBRC 111202</strain>
    </source>
</reference>
<keyword evidence="2" id="KW-0963">Cytoplasm</keyword>
<dbReference type="Pfam" id="PF04969">
    <property type="entry name" value="CS"/>
    <property type="match status" value="1"/>
</dbReference>
<comment type="subcellular location">
    <subcellularLocation>
        <location evidence="1">Cytoplasm</location>
    </subcellularLocation>
</comment>
<keyword evidence="4" id="KW-1133">Transmembrane helix</keyword>
<protein>
    <recommendedName>
        <fullName evidence="5">CS domain-containing protein</fullName>
    </recommendedName>
</protein>
<dbReference type="SUPFAM" id="SSF49764">
    <property type="entry name" value="HSP20-like chaperones"/>
    <property type="match status" value="1"/>
</dbReference>
<evidence type="ECO:0000259" key="5">
    <source>
        <dbReference type="PROSITE" id="PS51203"/>
    </source>
</evidence>
<organism evidence="6 7">
    <name type="scientific">Lentinula edodes</name>
    <name type="common">Shiitake mushroom</name>
    <name type="synonym">Lentinus edodes</name>
    <dbReference type="NCBI Taxonomy" id="5353"/>
    <lineage>
        <taxon>Eukaryota</taxon>
        <taxon>Fungi</taxon>
        <taxon>Dikarya</taxon>
        <taxon>Basidiomycota</taxon>
        <taxon>Agaricomycotina</taxon>
        <taxon>Agaricomycetes</taxon>
        <taxon>Agaricomycetidae</taxon>
        <taxon>Agaricales</taxon>
        <taxon>Marasmiineae</taxon>
        <taxon>Omphalotaceae</taxon>
        <taxon>Lentinula</taxon>
    </lineage>
</organism>
<keyword evidence="7" id="KW-1185">Reference proteome</keyword>